<evidence type="ECO:0000256" key="3">
    <source>
        <dbReference type="PROSITE-ProRule" id="PRU00284"/>
    </source>
</evidence>
<dbReference type="PANTHER" id="PTHR43531:SF11">
    <property type="entry name" value="METHYL-ACCEPTING CHEMOTAXIS PROTEIN 3"/>
    <property type="match status" value="1"/>
</dbReference>
<evidence type="ECO:0000256" key="5">
    <source>
        <dbReference type="SAM" id="MobiDB-lite"/>
    </source>
</evidence>
<keyword evidence="6" id="KW-0472">Membrane</keyword>
<dbReference type="PRINTS" id="PR00260">
    <property type="entry name" value="CHEMTRNSDUCR"/>
</dbReference>
<accession>A0ABT9G6Q8</accession>
<dbReference type="RefSeq" id="WP_305750701.1">
    <property type="nucleotide sequence ID" value="NZ_JAUZEE010000009.1"/>
</dbReference>
<keyword evidence="10" id="KW-1185">Reference proteome</keyword>
<comment type="similarity">
    <text evidence="2">Belongs to the methyl-accepting chemotaxis (MCP) protein family.</text>
</comment>
<dbReference type="Gene3D" id="1.10.287.950">
    <property type="entry name" value="Methyl-accepting chemotaxis protein"/>
    <property type="match status" value="1"/>
</dbReference>
<feature type="coiled-coil region" evidence="4">
    <location>
        <begin position="227"/>
        <end position="261"/>
    </location>
</feature>
<keyword evidence="1" id="KW-0145">Chemotaxis</keyword>
<evidence type="ECO:0000256" key="1">
    <source>
        <dbReference type="ARBA" id="ARBA00022500"/>
    </source>
</evidence>
<protein>
    <submittedName>
        <fullName evidence="9">Methyl-accepting chemotaxis protein</fullName>
    </submittedName>
</protein>
<evidence type="ECO:0000256" key="4">
    <source>
        <dbReference type="SAM" id="Coils"/>
    </source>
</evidence>
<dbReference type="SUPFAM" id="SSF58104">
    <property type="entry name" value="Methyl-accepting chemotaxis protein (MCP) signaling domain"/>
    <property type="match status" value="1"/>
</dbReference>
<feature type="region of interest" description="Disordered" evidence="5">
    <location>
        <begin position="1"/>
        <end position="38"/>
    </location>
</feature>
<feature type="domain" description="Methyl-accepting transducer" evidence="7">
    <location>
        <begin position="177"/>
        <end position="406"/>
    </location>
</feature>
<dbReference type="PROSITE" id="PS50111">
    <property type="entry name" value="CHEMOTAXIS_TRANSDUC_2"/>
    <property type="match status" value="1"/>
</dbReference>
<evidence type="ECO:0000259" key="8">
    <source>
        <dbReference type="PROSITE" id="PS50885"/>
    </source>
</evidence>
<dbReference type="Pfam" id="PF00015">
    <property type="entry name" value="MCPsignal"/>
    <property type="match status" value="1"/>
</dbReference>
<evidence type="ECO:0000256" key="6">
    <source>
        <dbReference type="SAM" id="Phobius"/>
    </source>
</evidence>
<name>A0ABT9G6Q8_LEPDI</name>
<feature type="transmembrane region" description="Helical" evidence="6">
    <location>
        <begin position="99"/>
        <end position="119"/>
    </location>
</feature>
<evidence type="ECO:0000256" key="2">
    <source>
        <dbReference type="ARBA" id="ARBA00029447"/>
    </source>
</evidence>
<keyword evidence="6" id="KW-0812">Transmembrane</keyword>
<dbReference type="InterPro" id="IPR004090">
    <property type="entry name" value="Chemotax_Me-accpt_rcpt"/>
</dbReference>
<dbReference type="Pfam" id="PF00672">
    <property type="entry name" value="HAMP"/>
    <property type="match status" value="1"/>
</dbReference>
<sequence>MTMNLLAPASPAMAGSPASEDGTDEGTTRPTARPGGAGDTTLRNFFRYHGVFAPGVRLMRAMSVRGKATLLATAFVVPLVLALRPVLQGRVLEPDDVAALLIGVGLCLGLAIYMLLSFYRVTHGGLAHLKDQVGRMASGDLSMRPQPWGRDEVAHAMHSLGQSLGRLADLFAVVRQGVAASSHASREIAAGNHDLARRTAQASAAIDQVLAGVGQYIEQLDASGLRVDEAEAVVQRMRLDAAHARHQMSQLDARMQTLQGRSREIVEIVALIDNLAFRTNILALNASIEAAKAGEAGRGFAVVAQEVRSLAGRSAESARRIGEIISGSTDDIAQGHVLAGEAAQALRQTDAQVARIHDEMQQIVGLTRAGQNSSQEILAELRRLGALTQENHALVDQMAEASNALSAEGERLDLTVAGFKLI</sequence>
<reference evidence="9 10" key="1">
    <citation type="submission" date="2023-08" db="EMBL/GenBank/DDBJ databases">
        <authorList>
            <person name="Roldan D.M."/>
            <person name="Menes R.J."/>
        </authorList>
    </citation>
    <scope>NUCLEOTIDE SEQUENCE [LARGE SCALE GENOMIC DNA]</scope>
    <source>
        <strain evidence="9 10">CCM 2812</strain>
    </source>
</reference>
<feature type="compositionally biased region" description="Low complexity" evidence="5">
    <location>
        <begin position="7"/>
        <end position="19"/>
    </location>
</feature>
<evidence type="ECO:0000259" key="7">
    <source>
        <dbReference type="PROSITE" id="PS50111"/>
    </source>
</evidence>
<dbReference type="InterPro" id="IPR003660">
    <property type="entry name" value="HAMP_dom"/>
</dbReference>
<keyword evidence="6" id="KW-1133">Transmembrane helix</keyword>
<dbReference type="InterPro" id="IPR004089">
    <property type="entry name" value="MCPsignal_dom"/>
</dbReference>
<dbReference type="InterPro" id="IPR051310">
    <property type="entry name" value="MCP_chemotaxis"/>
</dbReference>
<proteinExistence type="inferred from homology"/>
<comment type="caution">
    <text evidence="9">The sequence shown here is derived from an EMBL/GenBank/DDBJ whole genome shotgun (WGS) entry which is preliminary data.</text>
</comment>
<dbReference type="Proteomes" id="UP001235760">
    <property type="component" value="Unassembled WGS sequence"/>
</dbReference>
<feature type="transmembrane region" description="Helical" evidence="6">
    <location>
        <begin position="68"/>
        <end position="87"/>
    </location>
</feature>
<keyword evidence="3" id="KW-0807">Transducer</keyword>
<feature type="domain" description="HAMP" evidence="8">
    <location>
        <begin position="120"/>
        <end position="172"/>
    </location>
</feature>
<organism evidence="9 10">
    <name type="scientific">Leptothrix discophora</name>
    <dbReference type="NCBI Taxonomy" id="89"/>
    <lineage>
        <taxon>Bacteria</taxon>
        <taxon>Pseudomonadati</taxon>
        <taxon>Pseudomonadota</taxon>
        <taxon>Betaproteobacteria</taxon>
        <taxon>Burkholderiales</taxon>
        <taxon>Sphaerotilaceae</taxon>
        <taxon>Leptothrix</taxon>
    </lineage>
</organism>
<dbReference type="PROSITE" id="PS50885">
    <property type="entry name" value="HAMP"/>
    <property type="match status" value="1"/>
</dbReference>
<keyword evidence="4" id="KW-0175">Coiled coil</keyword>
<evidence type="ECO:0000313" key="9">
    <source>
        <dbReference type="EMBL" id="MDP4302165.1"/>
    </source>
</evidence>
<dbReference type="EMBL" id="JAUZEE010000009">
    <property type="protein sequence ID" value="MDP4302165.1"/>
    <property type="molecule type" value="Genomic_DNA"/>
</dbReference>
<evidence type="ECO:0000313" key="10">
    <source>
        <dbReference type="Proteomes" id="UP001235760"/>
    </source>
</evidence>
<dbReference type="PANTHER" id="PTHR43531">
    <property type="entry name" value="PROTEIN ICFG"/>
    <property type="match status" value="1"/>
</dbReference>
<dbReference type="SMART" id="SM00283">
    <property type="entry name" value="MA"/>
    <property type="match status" value="1"/>
</dbReference>
<gene>
    <name evidence="9" type="ORF">Q8X39_16135</name>
</gene>